<dbReference type="EMBL" id="LN879430">
    <property type="protein sequence ID" value="CUH92692.1"/>
    <property type="molecule type" value="Genomic_DNA"/>
</dbReference>
<dbReference type="GO" id="GO:0005886">
    <property type="term" value="C:plasma membrane"/>
    <property type="evidence" value="ECO:0007669"/>
    <property type="project" value="UniProtKB-SubCell"/>
</dbReference>
<evidence type="ECO:0000259" key="12">
    <source>
        <dbReference type="Pfam" id="PF00905"/>
    </source>
</evidence>
<keyword evidence="10" id="KW-0961">Cell wall biogenesis/degradation</keyword>
<dbReference type="PANTHER" id="PTHR30627:SF2">
    <property type="entry name" value="PEPTIDOGLYCAN D,D-TRANSPEPTIDASE MRDA"/>
    <property type="match status" value="1"/>
</dbReference>
<protein>
    <recommendedName>
        <fullName evidence="16">Penicillin-binding protein</fullName>
    </recommendedName>
</protein>
<dbReference type="GO" id="GO:0009252">
    <property type="term" value="P:peptidoglycan biosynthetic process"/>
    <property type="evidence" value="ECO:0007669"/>
    <property type="project" value="UniProtKB-KW"/>
</dbReference>
<dbReference type="SUPFAM" id="SSF56519">
    <property type="entry name" value="Penicillin binding protein dimerisation domain"/>
    <property type="match status" value="1"/>
</dbReference>
<keyword evidence="8 11" id="KW-1133">Transmembrane helix</keyword>
<comment type="subcellular location">
    <subcellularLocation>
        <location evidence="2">Cell membrane</location>
    </subcellularLocation>
    <subcellularLocation>
        <location evidence="1">Membrane</location>
        <topology evidence="1">Single-pass membrane protein</topology>
    </subcellularLocation>
</comment>
<evidence type="ECO:0000259" key="13">
    <source>
        <dbReference type="Pfam" id="PF03717"/>
    </source>
</evidence>
<accession>A0A0K8J5F7</accession>
<dbReference type="GO" id="GO:0071555">
    <property type="term" value="P:cell wall organization"/>
    <property type="evidence" value="ECO:0007669"/>
    <property type="project" value="UniProtKB-KW"/>
</dbReference>
<keyword evidence="15" id="KW-1185">Reference proteome</keyword>
<dbReference type="GO" id="GO:0008360">
    <property type="term" value="P:regulation of cell shape"/>
    <property type="evidence" value="ECO:0007669"/>
    <property type="project" value="UniProtKB-KW"/>
</dbReference>
<dbReference type="Gene3D" id="3.40.710.10">
    <property type="entry name" value="DD-peptidase/beta-lactamase superfamily"/>
    <property type="match status" value="1"/>
</dbReference>
<proteinExistence type="inferred from homology"/>
<evidence type="ECO:0000256" key="11">
    <source>
        <dbReference type="SAM" id="Phobius"/>
    </source>
</evidence>
<evidence type="ECO:0008006" key="16">
    <source>
        <dbReference type="Google" id="ProtNLM"/>
    </source>
</evidence>
<gene>
    <name evidence="14" type="ORF">SD1D_1146</name>
</gene>
<dbReference type="InterPro" id="IPR050515">
    <property type="entry name" value="Beta-lactam/transpept"/>
</dbReference>
<dbReference type="OrthoDB" id="9757901at2"/>
<keyword evidence="7" id="KW-0573">Peptidoglycan synthesis</keyword>
<evidence type="ECO:0000256" key="3">
    <source>
        <dbReference type="ARBA" id="ARBA00007171"/>
    </source>
</evidence>
<keyword evidence="9 11" id="KW-0472">Membrane</keyword>
<evidence type="ECO:0000256" key="4">
    <source>
        <dbReference type="ARBA" id="ARBA00022475"/>
    </source>
</evidence>
<dbReference type="SUPFAM" id="SSF56601">
    <property type="entry name" value="beta-lactamase/transpeptidase-like"/>
    <property type="match status" value="1"/>
</dbReference>
<evidence type="ECO:0000256" key="5">
    <source>
        <dbReference type="ARBA" id="ARBA00022692"/>
    </source>
</evidence>
<dbReference type="Pfam" id="PF00905">
    <property type="entry name" value="Transpeptidase"/>
    <property type="match status" value="1"/>
</dbReference>
<dbReference type="PANTHER" id="PTHR30627">
    <property type="entry name" value="PEPTIDOGLYCAN D,D-TRANSPEPTIDASE"/>
    <property type="match status" value="1"/>
</dbReference>
<feature type="domain" description="Penicillin-binding protein dimerisation" evidence="13">
    <location>
        <begin position="60"/>
        <end position="318"/>
    </location>
</feature>
<dbReference type="GO" id="GO:0071972">
    <property type="term" value="F:peptidoglycan L,D-transpeptidase activity"/>
    <property type="evidence" value="ECO:0007669"/>
    <property type="project" value="TreeGrafter"/>
</dbReference>
<dbReference type="Pfam" id="PF03717">
    <property type="entry name" value="PBP_dimer"/>
    <property type="match status" value="1"/>
</dbReference>
<dbReference type="GO" id="GO:0008658">
    <property type="term" value="F:penicillin binding"/>
    <property type="evidence" value="ECO:0007669"/>
    <property type="project" value="InterPro"/>
</dbReference>
<comment type="similarity">
    <text evidence="3">Belongs to the transpeptidase family.</text>
</comment>
<dbReference type="InterPro" id="IPR012338">
    <property type="entry name" value="Beta-lactam/transpept-like"/>
</dbReference>
<feature type="domain" description="Penicillin-binding protein transpeptidase" evidence="12">
    <location>
        <begin position="605"/>
        <end position="926"/>
    </location>
</feature>
<evidence type="ECO:0000256" key="6">
    <source>
        <dbReference type="ARBA" id="ARBA00022960"/>
    </source>
</evidence>
<dbReference type="AlphaFoldDB" id="A0A0K8J5F7"/>
<name>A0A0K8J5F7_9FIRM</name>
<evidence type="ECO:0000313" key="15">
    <source>
        <dbReference type="Proteomes" id="UP000196053"/>
    </source>
</evidence>
<dbReference type="InterPro" id="IPR005311">
    <property type="entry name" value="PBP_dimer"/>
</dbReference>
<dbReference type="InterPro" id="IPR036138">
    <property type="entry name" value="PBP_dimer_sf"/>
</dbReference>
<evidence type="ECO:0000256" key="1">
    <source>
        <dbReference type="ARBA" id="ARBA00004167"/>
    </source>
</evidence>
<keyword evidence="6" id="KW-0133">Cell shape</keyword>
<dbReference type="KEGG" id="hsd:SD1D_1146"/>
<evidence type="ECO:0000313" key="14">
    <source>
        <dbReference type="EMBL" id="CUH92692.1"/>
    </source>
</evidence>
<keyword evidence="5 11" id="KW-0812">Transmembrane</keyword>
<dbReference type="InterPro" id="IPR001460">
    <property type="entry name" value="PCN-bd_Tpept"/>
</dbReference>
<evidence type="ECO:0000256" key="10">
    <source>
        <dbReference type="ARBA" id="ARBA00023316"/>
    </source>
</evidence>
<sequence>MLDILLDAIKRTFKSRLLPIALIYLVLFGTLTHRLFVLQILEGPTHAEEYEYKKSQSREIKSTRGNIYDRNGMLLASNTLSYSVVMDDTYEIKSDNQRNAVIHKMIQIIESNGDTLDNPFYITYTEDEGFKFTVSGSALTRFKKTAYAYALENNRLTEEQENATAEEVYYFLKDGTKQYPMFGISDDYTIEETLKIMSVRFALFSNYPKFMQLTVASNVSDGTVAMIMENLADLPGVQIKQKTKRVYHDSIYFAHMLGYTGFISSEELDKYNAEKGEKYYNSTDIVGKTGLEKEFEEYLAGEKGSENVTVNESGKVIEIVDRIEPVAGNDIYLTIDGKLQKAAYHILEKRIAGILLDHLRPDLNYGTKGESASEIYTPIYEVYYALIDNNIIDIKRISDLPSNASDLEKRISNRVHGKFTDAKAQLFSKLNSLLSYDNEITNKKAGDMEDFLDYIYEVLTKQKVILLNNIDKDDVNLKSYQNNKLPLNRFLQYALANNYIDLSKLGVDTYFSSEELYQKLLDYTWEYLDKDSTFNKKIYRYLVFSYKLTGTEICLLLFAQGVLEYNEEDIRKLESGAISAYSFMESKIRSLEITPAMLALEPCSGSIVVTDVNTGDVLAMVTYPSYDNNMLANKVDGDYYNWLYSDKSLPWMNRPTTQLIAPGSTFKMVTAFAGLEEGVISPDEKILDLGIFQKVTLPVKCHIYPRTHGAIDVRDAIKMSCNYFFYETGYRLSIDGKGEYNDQLGLSRIKKYASLFGLDSTSGVEVGEAMPNVSDKDPIRSTIGQGTNIYTPVQLSKYISTLANRGTNYKLTLLNRILNKDGSIVLKNEPVVDKDLTNIKNSTWDSVLKGLYKVANESRGSVYRLYGNYDVTVAGKTGTAQISLSKPNHALFVSFAPYEDPEVSVTVVIPNGHTSGNAAETAKDIYDLYFNLENEENLVAKEAILPENNIAAFSD</sequence>
<dbReference type="RefSeq" id="WP_058258040.1">
    <property type="nucleotide sequence ID" value="NZ_DUPS01000029.1"/>
</dbReference>
<keyword evidence="4" id="KW-1003">Cell membrane</keyword>
<reference evidence="15" key="1">
    <citation type="submission" date="2015-09" db="EMBL/GenBank/DDBJ databases">
        <authorList>
            <person name="Wibberg D."/>
        </authorList>
    </citation>
    <scope>NUCLEOTIDE SEQUENCE [LARGE SCALE GENOMIC DNA]</scope>
    <source>
        <strain evidence="15">SD1D</strain>
    </source>
</reference>
<dbReference type="Gene3D" id="3.90.1310.10">
    <property type="entry name" value="Penicillin-binding protein 2a (Domain 2)"/>
    <property type="match status" value="1"/>
</dbReference>
<dbReference type="Proteomes" id="UP000196053">
    <property type="component" value="Chromosome I"/>
</dbReference>
<organism evidence="14 15">
    <name type="scientific">Herbinix luporum</name>
    <dbReference type="NCBI Taxonomy" id="1679721"/>
    <lineage>
        <taxon>Bacteria</taxon>
        <taxon>Bacillati</taxon>
        <taxon>Bacillota</taxon>
        <taxon>Clostridia</taxon>
        <taxon>Lachnospirales</taxon>
        <taxon>Lachnospiraceae</taxon>
        <taxon>Herbinix</taxon>
    </lineage>
</organism>
<evidence type="ECO:0000256" key="2">
    <source>
        <dbReference type="ARBA" id="ARBA00004236"/>
    </source>
</evidence>
<evidence type="ECO:0000256" key="9">
    <source>
        <dbReference type="ARBA" id="ARBA00023136"/>
    </source>
</evidence>
<evidence type="ECO:0000256" key="8">
    <source>
        <dbReference type="ARBA" id="ARBA00022989"/>
    </source>
</evidence>
<evidence type="ECO:0000256" key="7">
    <source>
        <dbReference type="ARBA" id="ARBA00022984"/>
    </source>
</evidence>
<feature type="transmembrane region" description="Helical" evidence="11">
    <location>
        <begin position="21"/>
        <end position="41"/>
    </location>
</feature>